<dbReference type="Pfam" id="PF22548">
    <property type="entry name" value="AEP-TOTE"/>
    <property type="match status" value="1"/>
</dbReference>
<dbReference type="AlphaFoldDB" id="A0A402AMK6"/>
<dbReference type="Proteomes" id="UP000287188">
    <property type="component" value="Unassembled WGS sequence"/>
</dbReference>
<dbReference type="GO" id="GO:0003899">
    <property type="term" value="F:DNA-directed RNA polymerase activity"/>
    <property type="evidence" value="ECO:0007669"/>
    <property type="project" value="InterPro"/>
</dbReference>
<evidence type="ECO:0000259" key="2">
    <source>
        <dbReference type="Pfam" id="PF22548"/>
    </source>
</evidence>
<sequence>MISPSLYTRFAALFVGRSDDYALQCPNGLYRRAGRPLTSEVLHAHLQGDCTIGTYVINTHGSCSFAVMDADKPGGLRLLAQAQQALAADDIPSYLEQSHREGHLWIFLRQPAPAATVRWWLRPYCPEDMEFFPKQDQTDGYGSLIRVPLGIHLLTGRRYPFITLDGDRTVPVAPTFHDMLRWLWHVRQVDAPTFDITTVRSQRSTHGAVNKKKSMTQPAALRSRSPYANIADWCARQDPFALIGHYVELNRQGMGHCPFEDHHADGEDRRCSFKVFQPSTPGGMCWYCYAWGKGGSVFDFLRLYYQLDARELWHRLQAGAHV</sequence>
<dbReference type="EMBL" id="BIFS01000001">
    <property type="protein sequence ID" value="GCE20367.1"/>
    <property type="molecule type" value="Genomic_DNA"/>
</dbReference>
<keyword evidence="4" id="KW-1185">Reference proteome</keyword>
<dbReference type="GO" id="GO:0003677">
    <property type="term" value="F:DNA binding"/>
    <property type="evidence" value="ECO:0007669"/>
    <property type="project" value="InterPro"/>
</dbReference>
<feature type="domain" description="Zinc finger CHC2-type" evidence="1">
    <location>
        <begin position="235"/>
        <end position="313"/>
    </location>
</feature>
<dbReference type="InterPro" id="IPR002694">
    <property type="entry name" value="Znf_CHC2"/>
</dbReference>
<dbReference type="GO" id="GO:0006260">
    <property type="term" value="P:DNA replication"/>
    <property type="evidence" value="ECO:0007669"/>
    <property type="project" value="InterPro"/>
</dbReference>
<comment type="caution">
    <text evidence="3">The sequence shown here is derived from an EMBL/GenBank/DDBJ whole genome shotgun (WGS) entry which is preliminary data.</text>
</comment>
<feature type="domain" description="TOTE conflict system primase" evidence="2">
    <location>
        <begin position="31"/>
        <end position="163"/>
    </location>
</feature>
<accession>A0A402AMK6</accession>
<dbReference type="SUPFAM" id="SSF56747">
    <property type="entry name" value="Prim-pol domain"/>
    <property type="match status" value="1"/>
</dbReference>
<evidence type="ECO:0000259" key="1">
    <source>
        <dbReference type="Pfam" id="PF01807"/>
    </source>
</evidence>
<protein>
    <submittedName>
        <fullName evidence="3">Uncharacterized protein</fullName>
    </submittedName>
</protein>
<dbReference type="Pfam" id="PF01807">
    <property type="entry name" value="Zn_ribbon_DnaG"/>
    <property type="match status" value="1"/>
</dbReference>
<evidence type="ECO:0000313" key="4">
    <source>
        <dbReference type="Proteomes" id="UP000287188"/>
    </source>
</evidence>
<organism evidence="3 4">
    <name type="scientific">Dictyobacter kobayashii</name>
    <dbReference type="NCBI Taxonomy" id="2014872"/>
    <lineage>
        <taxon>Bacteria</taxon>
        <taxon>Bacillati</taxon>
        <taxon>Chloroflexota</taxon>
        <taxon>Ktedonobacteria</taxon>
        <taxon>Ktedonobacterales</taxon>
        <taxon>Dictyobacteraceae</taxon>
        <taxon>Dictyobacter</taxon>
    </lineage>
</organism>
<dbReference type="GO" id="GO:0008270">
    <property type="term" value="F:zinc ion binding"/>
    <property type="evidence" value="ECO:0007669"/>
    <property type="project" value="InterPro"/>
</dbReference>
<dbReference type="InterPro" id="IPR036977">
    <property type="entry name" value="DNA_primase_Znf_CHC2"/>
</dbReference>
<name>A0A402AMK6_9CHLR</name>
<reference evidence="4" key="1">
    <citation type="submission" date="2018-12" db="EMBL/GenBank/DDBJ databases">
        <title>Tengunoibacter tsumagoiensis gen. nov., sp. nov., Dictyobacter kobayashii sp. nov., D. alpinus sp. nov., and D. joshuensis sp. nov. and description of Dictyobacteraceae fam. nov. within the order Ktedonobacterales isolated from Tengu-no-mugimeshi.</title>
        <authorList>
            <person name="Wang C.M."/>
            <person name="Zheng Y."/>
            <person name="Sakai Y."/>
            <person name="Toyoda A."/>
            <person name="Minakuchi Y."/>
            <person name="Abe K."/>
            <person name="Yokota A."/>
            <person name="Yabe S."/>
        </authorList>
    </citation>
    <scope>NUCLEOTIDE SEQUENCE [LARGE SCALE GENOMIC DNA]</scope>
    <source>
        <strain evidence="4">Uno11</strain>
    </source>
</reference>
<evidence type="ECO:0000313" key="3">
    <source>
        <dbReference type="EMBL" id="GCE20367.1"/>
    </source>
</evidence>
<dbReference type="InterPro" id="IPR054347">
    <property type="entry name" value="TOTE_primase"/>
</dbReference>
<dbReference type="SUPFAM" id="SSF57783">
    <property type="entry name" value="Zinc beta-ribbon"/>
    <property type="match status" value="1"/>
</dbReference>
<dbReference type="Gene3D" id="3.90.580.10">
    <property type="entry name" value="Zinc finger, CHC2-type domain"/>
    <property type="match status" value="1"/>
</dbReference>
<proteinExistence type="predicted"/>
<gene>
    <name evidence="3" type="ORF">KDK_41670</name>
</gene>